<evidence type="ECO:0000256" key="2">
    <source>
        <dbReference type="ARBA" id="ARBA00022679"/>
    </source>
</evidence>
<evidence type="ECO:0000256" key="5">
    <source>
        <dbReference type="HAMAP-Rule" id="MF_00472"/>
    </source>
</evidence>
<comment type="catalytic activity">
    <reaction evidence="5">
        <text>a 3-demethylubiquinol + S-adenosyl-L-methionine = a ubiquinol + S-adenosyl-L-homocysteine + H(+)</text>
        <dbReference type="Rhea" id="RHEA:44380"/>
        <dbReference type="Rhea" id="RHEA-COMP:9566"/>
        <dbReference type="Rhea" id="RHEA-COMP:10914"/>
        <dbReference type="ChEBI" id="CHEBI:15378"/>
        <dbReference type="ChEBI" id="CHEBI:17976"/>
        <dbReference type="ChEBI" id="CHEBI:57856"/>
        <dbReference type="ChEBI" id="CHEBI:59789"/>
        <dbReference type="ChEBI" id="CHEBI:84422"/>
        <dbReference type="EC" id="2.1.1.64"/>
    </reaction>
</comment>
<dbReference type="UniPathway" id="UPA00232"/>
<dbReference type="PANTHER" id="PTHR43464">
    <property type="entry name" value="METHYLTRANSFERASE"/>
    <property type="match status" value="1"/>
</dbReference>
<dbReference type="EC" id="2.1.1.222" evidence="5"/>
<dbReference type="RefSeq" id="WP_123630675.1">
    <property type="nucleotide sequence ID" value="NZ_AYKH01000010.1"/>
</dbReference>
<keyword evidence="4 5" id="KW-0949">S-adenosyl-L-methionine</keyword>
<dbReference type="GO" id="GO:0010420">
    <property type="term" value="F:polyprenyldihydroxybenzoate methyltransferase activity"/>
    <property type="evidence" value="ECO:0007669"/>
    <property type="project" value="InterPro"/>
</dbReference>
<dbReference type="Proteomes" id="UP000283993">
    <property type="component" value="Unassembled WGS sequence"/>
</dbReference>
<comment type="pathway">
    <text evidence="5">Cofactor biosynthesis; ubiquinone biosynthesis.</text>
</comment>
<feature type="binding site" evidence="5">
    <location>
        <position position="77"/>
    </location>
    <ligand>
        <name>S-adenosyl-L-methionine</name>
        <dbReference type="ChEBI" id="CHEBI:59789"/>
    </ligand>
</feature>
<keyword evidence="6" id="KW-0830">Ubiquinone</keyword>
<comment type="catalytic activity">
    <reaction evidence="5">
        <text>a 3-(all-trans-polyprenyl)benzene-1,2-diol + S-adenosyl-L-methionine = a 2-methoxy-6-(all-trans-polyprenyl)phenol + S-adenosyl-L-homocysteine + H(+)</text>
        <dbReference type="Rhea" id="RHEA:31411"/>
        <dbReference type="Rhea" id="RHEA-COMP:9550"/>
        <dbReference type="Rhea" id="RHEA-COMP:9551"/>
        <dbReference type="ChEBI" id="CHEBI:15378"/>
        <dbReference type="ChEBI" id="CHEBI:57856"/>
        <dbReference type="ChEBI" id="CHEBI:59789"/>
        <dbReference type="ChEBI" id="CHEBI:62729"/>
        <dbReference type="ChEBI" id="CHEBI:62731"/>
        <dbReference type="EC" id="2.1.1.222"/>
    </reaction>
</comment>
<keyword evidence="2 5" id="KW-0808">Transferase</keyword>
<gene>
    <name evidence="5" type="primary">ubiG</name>
    <name evidence="6" type="ORF">SAOR_06270</name>
</gene>
<proteinExistence type="inferred from homology"/>
<keyword evidence="3 5" id="KW-0831">Ubiquinone biosynthesis</keyword>
<name>A0A423PRY2_9GAMM</name>
<dbReference type="GO" id="GO:0061542">
    <property type="term" value="F:3-demethylubiquinol 3-O-methyltransferase activity"/>
    <property type="evidence" value="ECO:0007669"/>
    <property type="project" value="UniProtKB-UniRule"/>
</dbReference>
<dbReference type="PANTHER" id="PTHR43464:SF19">
    <property type="entry name" value="UBIQUINONE BIOSYNTHESIS O-METHYLTRANSFERASE, MITOCHONDRIAL"/>
    <property type="match status" value="1"/>
</dbReference>
<reference evidence="6 7" key="1">
    <citation type="submission" date="2013-10" db="EMBL/GenBank/DDBJ databases">
        <title>Salinisphaera orenii MK-B5 Genome Sequencing.</title>
        <authorList>
            <person name="Lai Q."/>
            <person name="Li C."/>
            <person name="Shao Z."/>
        </authorList>
    </citation>
    <scope>NUCLEOTIDE SEQUENCE [LARGE SCALE GENOMIC DNA]</scope>
    <source>
        <strain evidence="6 7">MK-B5</strain>
    </source>
</reference>
<dbReference type="SUPFAM" id="SSF53335">
    <property type="entry name" value="S-adenosyl-L-methionine-dependent methyltransferases"/>
    <property type="match status" value="1"/>
</dbReference>
<protein>
    <recommendedName>
        <fullName evidence="5">Ubiquinone biosynthesis O-methyltransferase</fullName>
    </recommendedName>
    <alternativeName>
        <fullName evidence="5">2-polyprenyl-6-hydroxyphenol methylase</fullName>
        <ecNumber evidence="5">2.1.1.222</ecNumber>
    </alternativeName>
    <alternativeName>
        <fullName evidence="5">3-demethylubiquinone 3-O-methyltransferase</fullName>
        <ecNumber evidence="5">2.1.1.64</ecNumber>
    </alternativeName>
</protein>
<keyword evidence="7" id="KW-1185">Reference proteome</keyword>
<evidence type="ECO:0000256" key="3">
    <source>
        <dbReference type="ARBA" id="ARBA00022688"/>
    </source>
</evidence>
<dbReference type="Gene3D" id="3.40.50.150">
    <property type="entry name" value="Vaccinia Virus protein VP39"/>
    <property type="match status" value="1"/>
</dbReference>
<feature type="binding site" evidence="5">
    <location>
        <position position="37"/>
    </location>
    <ligand>
        <name>S-adenosyl-L-methionine</name>
        <dbReference type="ChEBI" id="CHEBI:59789"/>
    </ligand>
</feature>
<dbReference type="HAMAP" id="MF_00472">
    <property type="entry name" value="UbiG"/>
    <property type="match status" value="1"/>
</dbReference>
<evidence type="ECO:0000313" key="6">
    <source>
        <dbReference type="EMBL" id="ROO28312.1"/>
    </source>
</evidence>
<dbReference type="AlphaFoldDB" id="A0A423PRY2"/>
<organism evidence="6 7">
    <name type="scientific">Salinisphaera orenii MK-B5</name>
    <dbReference type="NCBI Taxonomy" id="856730"/>
    <lineage>
        <taxon>Bacteria</taxon>
        <taxon>Pseudomonadati</taxon>
        <taxon>Pseudomonadota</taxon>
        <taxon>Gammaproteobacteria</taxon>
        <taxon>Salinisphaerales</taxon>
        <taxon>Salinisphaeraceae</taxon>
        <taxon>Salinisphaera</taxon>
    </lineage>
</organism>
<dbReference type="EC" id="2.1.1.64" evidence="5"/>
<comment type="similarity">
    <text evidence="5">Belongs to the methyltransferase superfamily. UbiG/COQ3 family.</text>
</comment>
<dbReference type="InterPro" id="IPR029063">
    <property type="entry name" value="SAM-dependent_MTases_sf"/>
</dbReference>
<dbReference type="GO" id="GO:0032259">
    <property type="term" value="P:methylation"/>
    <property type="evidence" value="ECO:0007669"/>
    <property type="project" value="UniProtKB-KW"/>
</dbReference>
<evidence type="ECO:0000313" key="7">
    <source>
        <dbReference type="Proteomes" id="UP000283993"/>
    </source>
</evidence>
<dbReference type="EMBL" id="AYKH01000010">
    <property type="protein sequence ID" value="ROO28312.1"/>
    <property type="molecule type" value="Genomic_DNA"/>
</dbReference>
<dbReference type="GO" id="GO:0102208">
    <property type="term" value="F:2-polyprenyl-6-hydroxyphenol methylase activity"/>
    <property type="evidence" value="ECO:0007669"/>
    <property type="project" value="UniProtKB-EC"/>
</dbReference>
<dbReference type="Pfam" id="PF13489">
    <property type="entry name" value="Methyltransf_23"/>
    <property type="match status" value="1"/>
</dbReference>
<evidence type="ECO:0000256" key="4">
    <source>
        <dbReference type="ARBA" id="ARBA00022691"/>
    </source>
</evidence>
<feature type="binding site" evidence="5">
    <location>
        <position position="121"/>
    </location>
    <ligand>
        <name>S-adenosyl-L-methionine</name>
        <dbReference type="ChEBI" id="CHEBI:59789"/>
    </ligand>
</feature>
<dbReference type="InterPro" id="IPR010233">
    <property type="entry name" value="UbiG_MeTrfase"/>
</dbReference>
<evidence type="ECO:0000256" key="1">
    <source>
        <dbReference type="ARBA" id="ARBA00022603"/>
    </source>
</evidence>
<comment type="caution">
    <text evidence="6">The sequence shown here is derived from an EMBL/GenBank/DDBJ whole genome shotgun (WGS) entry which is preliminary data.</text>
</comment>
<accession>A0A423PRY2</accession>
<sequence>MSPTDQNAELAKFARLAERWWDPDGEMRPLHDINGLRTDYIDQRAPLSGKRVLDVGCGAGLLAEAMAARGAEVTGLDLSPELIEAARAHAAESGLAIDYRCVATRELAADMAGAFDIVVAYEMLEHVDTPAYVVDDCALLTRPGGDLFFSTINRSPKAWALAIGGAEYVLGLLPRGTHDYTKLIRPGELARWCRDAGLTVADVDGMHYNPLTRRGRLAARPDVNYFLHATRPDSDR</sequence>
<keyword evidence="1 5" id="KW-0489">Methyltransferase</keyword>
<feature type="binding site" evidence="5">
    <location>
        <position position="56"/>
    </location>
    <ligand>
        <name>S-adenosyl-L-methionine</name>
        <dbReference type="ChEBI" id="CHEBI:59789"/>
    </ligand>
</feature>
<dbReference type="NCBIfam" id="TIGR01983">
    <property type="entry name" value="UbiG"/>
    <property type="match status" value="1"/>
</dbReference>
<comment type="function">
    <text evidence="5">O-methyltransferase that catalyzes the 2 O-methylation steps in the ubiquinone biosynthetic pathway.</text>
</comment>
<dbReference type="CDD" id="cd02440">
    <property type="entry name" value="AdoMet_MTases"/>
    <property type="match status" value="1"/>
</dbReference>